<sequence>MALQSPKRVYVACGILVIVSILYITANTAPIWETESVKSDTGTGALWKLCATNKTISMCHNFPYSMDHKVITTRASITTCCILSPLSVISILLIIFVNENLKKQMSLLAKVLAIASVISGIIGVTLGITILVDVIQNTGDSMGVSCILAIIAVALNLVGAVITCLIK</sequence>
<accession>A0A819RBC7</accession>
<organism evidence="3 4">
    <name type="scientific">Adineta steineri</name>
    <dbReference type="NCBI Taxonomy" id="433720"/>
    <lineage>
        <taxon>Eukaryota</taxon>
        <taxon>Metazoa</taxon>
        <taxon>Spiralia</taxon>
        <taxon>Gnathifera</taxon>
        <taxon>Rotifera</taxon>
        <taxon>Eurotatoria</taxon>
        <taxon>Bdelloidea</taxon>
        <taxon>Adinetida</taxon>
        <taxon>Adinetidae</taxon>
        <taxon>Adineta</taxon>
    </lineage>
</organism>
<name>A0A819RBC7_9BILA</name>
<evidence type="ECO:0000313" key="2">
    <source>
        <dbReference type="EMBL" id="CAF1216765.1"/>
    </source>
</evidence>
<protein>
    <submittedName>
        <fullName evidence="3">Uncharacterized protein</fullName>
    </submittedName>
</protein>
<evidence type="ECO:0000313" key="3">
    <source>
        <dbReference type="EMBL" id="CAF4037892.1"/>
    </source>
</evidence>
<dbReference type="Proteomes" id="UP000663845">
    <property type="component" value="Unassembled WGS sequence"/>
</dbReference>
<evidence type="ECO:0000313" key="4">
    <source>
        <dbReference type="Proteomes" id="UP000663844"/>
    </source>
</evidence>
<feature type="transmembrane region" description="Helical" evidence="1">
    <location>
        <begin position="107"/>
        <end position="130"/>
    </location>
</feature>
<gene>
    <name evidence="2" type="ORF">JYZ213_LOCUS27773</name>
    <name evidence="3" type="ORF">OXD698_LOCUS31726</name>
</gene>
<feature type="transmembrane region" description="Helical" evidence="1">
    <location>
        <begin position="9"/>
        <end position="26"/>
    </location>
</feature>
<proteinExistence type="predicted"/>
<comment type="caution">
    <text evidence="3">The sequence shown here is derived from an EMBL/GenBank/DDBJ whole genome shotgun (WGS) entry which is preliminary data.</text>
</comment>
<keyword evidence="1" id="KW-0472">Membrane</keyword>
<feature type="transmembrane region" description="Helical" evidence="1">
    <location>
        <begin position="142"/>
        <end position="166"/>
    </location>
</feature>
<dbReference type="EMBL" id="CAJOAZ010003978">
    <property type="protein sequence ID" value="CAF4037892.1"/>
    <property type="molecule type" value="Genomic_DNA"/>
</dbReference>
<keyword evidence="1" id="KW-1133">Transmembrane helix</keyword>
<dbReference type="AlphaFoldDB" id="A0A819RBC7"/>
<evidence type="ECO:0000256" key="1">
    <source>
        <dbReference type="SAM" id="Phobius"/>
    </source>
</evidence>
<dbReference type="Gene3D" id="1.20.140.150">
    <property type="match status" value="1"/>
</dbReference>
<dbReference type="Proteomes" id="UP000663844">
    <property type="component" value="Unassembled WGS sequence"/>
</dbReference>
<feature type="transmembrane region" description="Helical" evidence="1">
    <location>
        <begin position="75"/>
        <end position="95"/>
    </location>
</feature>
<dbReference type="EMBL" id="CAJNOG010000392">
    <property type="protein sequence ID" value="CAF1216765.1"/>
    <property type="molecule type" value="Genomic_DNA"/>
</dbReference>
<reference evidence="3" key="1">
    <citation type="submission" date="2021-02" db="EMBL/GenBank/DDBJ databases">
        <authorList>
            <person name="Nowell W R."/>
        </authorList>
    </citation>
    <scope>NUCLEOTIDE SEQUENCE</scope>
</reference>
<keyword evidence="1" id="KW-0812">Transmembrane</keyword>